<gene>
    <name evidence="2" type="ORF">SAMN04488101_102701</name>
</gene>
<evidence type="ECO:0000313" key="3">
    <source>
        <dbReference type="Proteomes" id="UP000192678"/>
    </source>
</evidence>
<dbReference type="EMBL" id="FWYB01000002">
    <property type="protein sequence ID" value="SMC75049.1"/>
    <property type="molecule type" value="Genomic_DNA"/>
</dbReference>
<dbReference type="Pfam" id="PF11138">
    <property type="entry name" value="DUF2911"/>
    <property type="match status" value="1"/>
</dbReference>
<dbReference type="Proteomes" id="UP000192678">
    <property type="component" value="Unassembled WGS sequence"/>
</dbReference>
<evidence type="ECO:0000256" key="1">
    <source>
        <dbReference type="SAM" id="SignalP"/>
    </source>
</evidence>
<keyword evidence="3" id="KW-1185">Reference proteome</keyword>
<feature type="chain" id="PRO_5012484180" description="DUF2911 domain-containing protein" evidence="1">
    <location>
        <begin position="20"/>
        <end position="184"/>
    </location>
</feature>
<dbReference type="InterPro" id="IPR021314">
    <property type="entry name" value="DUF2911"/>
</dbReference>
<dbReference type="OrthoDB" id="195456at2"/>
<dbReference type="STRING" id="475255.SAMN04488101_102701"/>
<protein>
    <recommendedName>
        <fullName evidence="4">DUF2911 domain-containing protein</fullName>
    </recommendedName>
</protein>
<keyword evidence="1" id="KW-0732">Signal</keyword>
<evidence type="ECO:0000313" key="2">
    <source>
        <dbReference type="EMBL" id="SMC75049.1"/>
    </source>
</evidence>
<proteinExistence type="predicted"/>
<reference evidence="2 3" key="1">
    <citation type="submission" date="2017-04" db="EMBL/GenBank/DDBJ databases">
        <authorList>
            <person name="Afonso C.L."/>
            <person name="Miller P.J."/>
            <person name="Scott M.A."/>
            <person name="Spackman E."/>
            <person name="Goraichik I."/>
            <person name="Dimitrov K.M."/>
            <person name="Suarez D.L."/>
            <person name="Swayne D.E."/>
        </authorList>
    </citation>
    <scope>NUCLEOTIDE SEQUENCE [LARGE SCALE GENOMIC DNA]</scope>
    <source>
        <strain evidence="2 3">DSM 19625</strain>
    </source>
</reference>
<evidence type="ECO:0008006" key="4">
    <source>
        <dbReference type="Google" id="ProtNLM"/>
    </source>
</evidence>
<organism evidence="2 3">
    <name type="scientific">Pedobacter nyackensis</name>
    <dbReference type="NCBI Taxonomy" id="475255"/>
    <lineage>
        <taxon>Bacteria</taxon>
        <taxon>Pseudomonadati</taxon>
        <taxon>Bacteroidota</taxon>
        <taxon>Sphingobacteriia</taxon>
        <taxon>Sphingobacteriales</taxon>
        <taxon>Sphingobacteriaceae</taxon>
        <taxon>Pedobacter</taxon>
    </lineage>
</organism>
<feature type="signal peptide" evidence="1">
    <location>
        <begin position="1"/>
        <end position="19"/>
    </location>
</feature>
<name>A0A1W2BQ21_9SPHI</name>
<dbReference type="RefSeq" id="WP_084288663.1">
    <property type="nucleotide sequence ID" value="NZ_FWYB01000002.1"/>
</dbReference>
<accession>A0A1W2BQ21</accession>
<sequence length="184" mass="20672">MKRLSFIAVFAMFTFAVEAQEPKFAPVDASPADIVYYPLNVAKAKDAATPSIKVVYSRPTKKGRDIFGVLEQYGKVWRVGANECTEVKFFKGVRIGGKSIKPGSYSLFAIPNKDKWTLIVNKQTDRWGAFTYDEKKDVIRVDVPVKTLDKPVESFSVTFTEQPKGANLVMAWDKTLVELPIEIK</sequence>
<dbReference type="AlphaFoldDB" id="A0A1W2BQ21"/>